<dbReference type="PANTHER" id="PTHR47372:SF11">
    <property type="entry name" value="RE19971P"/>
    <property type="match status" value="1"/>
</dbReference>
<dbReference type="OrthoDB" id="2527403at2759"/>
<dbReference type="AlphaFoldDB" id="A0A1G4M8R3"/>
<reference evidence="3" key="1">
    <citation type="submission" date="2016-03" db="EMBL/GenBank/DDBJ databases">
        <authorList>
            <person name="Devillers H."/>
        </authorList>
    </citation>
    <scope>NUCLEOTIDE SEQUENCE [LARGE SCALE GENOMIC DNA]</scope>
</reference>
<evidence type="ECO:0000256" key="1">
    <source>
        <dbReference type="SAM" id="SignalP"/>
    </source>
</evidence>
<accession>A0A1G4M8R3</accession>
<protein>
    <submittedName>
        <fullName evidence="2">LAFE_0B12310g1_1</fullName>
    </submittedName>
</protein>
<organism evidence="2 3">
    <name type="scientific">Lachancea fermentati</name>
    <name type="common">Zygosaccharomyces fermentati</name>
    <dbReference type="NCBI Taxonomy" id="4955"/>
    <lineage>
        <taxon>Eukaryota</taxon>
        <taxon>Fungi</taxon>
        <taxon>Dikarya</taxon>
        <taxon>Ascomycota</taxon>
        <taxon>Saccharomycotina</taxon>
        <taxon>Saccharomycetes</taxon>
        <taxon>Saccharomycetales</taxon>
        <taxon>Saccharomycetaceae</taxon>
        <taxon>Lachancea</taxon>
    </lineage>
</organism>
<feature type="chain" id="PRO_5012475512" evidence="1">
    <location>
        <begin position="16"/>
        <end position="633"/>
    </location>
</feature>
<dbReference type="OMA" id="WTFDTWN"/>
<dbReference type="Pfam" id="PF10281">
    <property type="entry name" value="Ish1"/>
    <property type="match status" value="3"/>
</dbReference>
<dbReference type="PANTHER" id="PTHR47372">
    <property type="entry name" value="DAUER UP-REGULATED-RELATED"/>
    <property type="match status" value="1"/>
</dbReference>
<evidence type="ECO:0000313" key="3">
    <source>
        <dbReference type="Proteomes" id="UP000190831"/>
    </source>
</evidence>
<name>A0A1G4M8R3_LACFM</name>
<proteinExistence type="predicted"/>
<keyword evidence="1" id="KW-0732">Signal</keyword>
<dbReference type="EMBL" id="LT598489">
    <property type="protein sequence ID" value="SCW00230.1"/>
    <property type="molecule type" value="Genomic_DNA"/>
</dbReference>
<dbReference type="STRING" id="4955.A0A1G4M8R3"/>
<dbReference type="Proteomes" id="UP000190831">
    <property type="component" value="Chromosome B"/>
</dbReference>
<gene>
    <name evidence="2" type="ORF">LAFE_0B12310G</name>
</gene>
<evidence type="ECO:0000313" key="2">
    <source>
        <dbReference type="EMBL" id="SCW00230.1"/>
    </source>
</evidence>
<dbReference type="InterPro" id="IPR018803">
    <property type="entry name" value="Ish1/Msc1-like"/>
</dbReference>
<feature type="signal peptide" evidence="1">
    <location>
        <begin position="1"/>
        <end position="15"/>
    </location>
</feature>
<sequence length="633" mass="71615">MKITSVILLSSLVVADVSNLYGKWTANDLQQYLKDQKGQLQDASEESIQNLREAATDLWNAKTQPKPWWKFWENDKQSSLSRFSASDSPISDWFFDTWTSDELRKLLSRTKVSYNSKLSRDKLAEIAKKNFDKVSSKLGNSGLYPSESYFSDWDEKDIKGWLDSYGISYDKAHAKKDELLRAVRENIYAASQYAEDERVNILESVDLSNQQIADKAGKLRDEIFDNWSTKDITDWLKSHQIQIAEKSAANRDYLLDLAKENKDLLKDDIDWYLEVAKKKASPYVSKSESAVASIWEKTMGKINSIKDKFYKSDNIVNHTFLIGVENWPKRKLKAFLDSRGVSYSIFSTRADLLEMVKEYKDKPLKRIADSPAVSEFLDAWSYENVKNWVKDKNDEITSSEAYKSASRKVNELLEKAHHHGVKGASYAQAKGAKAASQAVSYAQDKGADAASYAEDKGTDALSYAKEKGAVAASYAASYAQEKGSDAASYAQDKSEDAATYIKEKGTDAWSYAQEKGSDAASYAQDKGTKAASSAASLAQEKGSEATKAVAQTLSQQYDEWTELFQSWSTDDLKRYVKSFGIKTSPTSTREKLLQQAKDNTLWFFGRYEEPFYKRVPKKIRNLMTDSYSIVFHH</sequence>
<keyword evidence="3" id="KW-1185">Reference proteome</keyword>